<organism evidence="2 3">
    <name type="scientific">Halomarina halobia</name>
    <dbReference type="NCBI Taxonomy" id="3033386"/>
    <lineage>
        <taxon>Archaea</taxon>
        <taxon>Methanobacteriati</taxon>
        <taxon>Methanobacteriota</taxon>
        <taxon>Stenosarchaea group</taxon>
        <taxon>Halobacteria</taxon>
        <taxon>Halobacteriales</taxon>
        <taxon>Natronomonadaceae</taxon>
        <taxon>Halomarina</taxon>
    </lineage>
</organism>
<evidence type="ECO:0000313" key="2">
    <source>
        <dbReference type="EMBL" id="MFC7315284.1"/>
    </source>
</evidence>
<dbReference type="Proteomes" id="UP001596547">
    <property type="component" value="Unassembled WGS sequence"/>
</dbReference>
<sequence length="92" mass="10404">MPEYAAVLDRFEGDDAVLLLEDDDGVAGDVVVDRYDLPPEARHQDAVLAVRVEDGEVVGVDYDPDETDRRREDAQSRFDRLARRPDDADDEE</sequence>
<protein>
    <submittedName>
        <fullName evidence="2">DUF3006 domain-containing protein</fullName>
    </submittedName>
</protein>
<dbReference type="RefSeq" id="WP_276304689.1">
    <property type="nucleotide sequence ID" value="NZ_CP119992.1"/>
</dbReference>
<evidence type="ECO:0000256" key="1">
    <source>
        <dbReference type="SAM" id="MobiDB-lite"/>
    </source>
</evidence>
<dbReference type="AlphaFoldDB" id="A0ABD6A3V9"/>
<dbReference type="InterPro" id="IPR021377">
    <property type="entry name" value="DUF3006"/>
</dbReference>
<proteinExistence type="predicted"/>
<dbReference type="EMBL" id="JBHTBF010000001">
    <property type="protein sequence ID" value="MFC7315284.1"/>
    <property type="molecule type" value="Genomic_DNA"/>
</dbReference>
<dbReference type="Pfam" id="PF11213">
    <property type="entry name" value="DUF3006"/>
    <property type="match status" value="1"/>
</dbReference>
<accession>A0ABD6A3V9</accession>
<feature type="region of interest" description="Disordered" evidence="1">
    <location>
        <begin position="59"/>
        <end position="92"/>
    </location>
</feature>
<gene>
    <name evidence="2" type="ORF">ACFQPE_00525</name>
</gene>
<dbReference type="GeneID" id="79314243"/>
<keyword evidence="3" id="KW-1185">Reference proteome</keyword>
<name>A0ABD6A3V9_9EURY</name>
<comment type="caution">
    <text evidence="2">The sequence shown here is derived from an EMBL/GenBank/DDBJ whole genome shotgun (WGS) entry which is preliminary data.</text>
</comment>
<feature type="compositionally biased region" description="Basic and acidic residues" evidence="1">
    <location>
        <begin position="67"/>
        <end position="86"/>
    </location>
</feature>
<reference evidence="2 3" key="1">
    <citation type="journal article" date="2019" name="Int. J. Syst. Evol. Microbiol.">
        <title>The Global Catalogue of Microorganisms (GCM) 10K type strain sequencing project: providing services to taxonomists for standard genome sequencing and annotation.</title>
        <authorList>
            <consortium name="The Broad Institute Genomics Platform"/>
            <consortium name="The Broad Institute Genome Sequencing Center for Infectious Disease"/>
            <person name="Wu L."/>
            <person name="Ma J."/>
        </authorList>
    </citation>
    <scope>NUCLEOTIDE SEQUENCE [LARGE SCALE GENOMIC DNA]</scope>
    <source>
        <strain evidence="2 3">PSR21</strain>
    </source>
</reference>
<evidence type="ECO:0000313" key="3">
    <source>
        <dbReference type="Proteomes" id="UP001596547"/>
    </source>
</evidence>